<dbReference type="GeneID" id="117652039"/>
<reference evidence="2" key="1">
    <citation type="submission" date="2025-08" db="UniProtKB">
        <authorList>
            <consortium name="RefSeq"/>
        </authorList>
    </citation>
    <scope>IDENTIFICATION</scope>
    <source>
        <tissue evidence="2">Total insect</tissue>
    </source>
</reference>
<accession>A0A6P9A3U8</accession>
<dbReference type="Proteomes" id="UP000515158">
    <property type="component" value="Unplaced"/>
</dbReference>
<sequence length="104" mass="11353">MNLTPTALPLCLPVGASRRSPEPHQPLVRDEAVTAMDTATHDEAAAALQRAQDGLQVLRTWAAGSGRDSAALREHTARVERLRDLARQAEREVGQEVGRCIFNE</sequence>
<gene>
    <name evidence="2" type="primary">LOC117652039</name>
</gene>
<dbReference type="KEGG" id="tpal:117652039"/>
<dbReference type="RefSeq" id="XP_034252563.1">
    <property type="nucleotide sequence ID" value="XM_034396672.1"/>
</dbReference>
<organism evidence="2">
    <name type="scientific">Thrips palmi</name>
    <name type="common">Melon thrips</name>
    <dbReference type="NCBI Taxonomy" id="161013"/>
    <lineage>
        <taxon>Eukaryota</taxon>
        <taxon>Metazoa</taxon>
        <taxon>Ecdysozoa</taxon>
        <taxon>Arthropoda</taxon>
        <taxon>Hexapoda</taxon>
        <taxon>Insecta</taxon>
        <taxon>Pterygota</taxon>
        <taxon>Neoptera</taxon>
        <taxon>Paraneoptera</taxon>
        <taxon>Thysanoptera</taxon>
        <taxon>Terebrantia</taxon>
        <taxon>Thripoidea</taxon>
        <taxon>Thripidae</taxon>
        <taxon>Thrips</taxon>
    </lineage>
</organism>
<keyword evidence="1" id="KW-1185">Reference proteome</keyword>
<dbReference type="InParanoid" id="A0A6P9A3U8"/>
<evidence type="ECO:0000313" key="1">
    <source>
        <dbReference type="Proteomes" id="UP000515158"/>
    </source>
</evidence>
<evidence type="ECO:0000313" key="2">
    <source>
        <dbReference type="RefSeq" id="XP_034252563.1"/>
    </source>
</evidence>
<dbReference type="AlphaFoldDB" id="A0A6P9A3U8"/>
<proteinExistence type="predicted"/>
<protein>
    <submittedName>
        <fullName evidence="2">Uncharacterized protein LOC117652039</fullName>
    </submittedName>
</protein>
<name>A0A6P9A3U8_THRPL</name>